<dbReference type="SMART" id="SM00233">
    <property type="entry name" value="PH"/>
    <property type="match status" value="1"/>
</dbReference>
<proteinExistence type="inferred from homology"/>
<dbReference type="InterPro" id="IPR011993">
    <property type="entry name" value="PH-like_dom_sf"/>
</dbReference>
<organism evidence="6 7">
    <name type="scientific">Bremia lactucae</name>
    <name type="common">Lettuce downy mildew</name>
    <dbReference type="NCBI Taxonomy" id="4779"/>
    <lineage>
        <taxon>Eukaryota</taxon>
        <taxon>Sar</taxon>
        <taxon>Stramenopiles</taxon>
        <taxon>Oomycota</taxon>
        <taxon>Peronosporomycetes</taxon>
        <taxon>Peronosporales</taxon>
        <taxon>Peronosporaceae</taxon>
        <taxon>Bremia</taxon>
    </lineage>
</organism>
<name>A0A976FM87_BRELC</name>
<dbReference type="InterPro" id="IPR051021">
    <property type="entry name" value="Mito_Ser/Thr_phosphatase"/>
</dbReference>
<dbReference type="PANTHER" id="PTHR20935:SF0">
    <property type="entry name" value="SERINE_THREONINE-PROTEIN PHOSPHATASE PGAM5, MITOCHONDRIAL"/>
    <property type="match status" value="1"/>
</dbReference>
<evidence type="ECO:0000256" key="2">
    <source>
        <dbReference type="ARBA" id="ARBA00022801"/>
    </source>
</evidence>
<dbReference type="InterPro" id="IPR029033">
    <property type="entry name" value="His_PPase_superfam"/>
</dbReference>
<dbReference type="GO" id="GO:0090141">
    <property type="term" value="P:positive regulation of mitochondrial fission"/>
    <property type="evidence" value="ECO:0007669"/>
    <property type="project" value="TreeGrafter"/>
</dbReference>
<dbReference type="SUPFAM" id="SSF50729">
    <property type="entry name" value="PH domain-like"/>
    <property type="match status" value="1"/>
</dbReference>
<dbReference type="EMBL" id="SHOA02000005">
    <property type="protein sequence ID" value="TDH69425.1"/>
    <property type="molecule type" value="Genomic_DNA"/>
</dbReference>
<dbReference type="Pfam" id="PF00169">
    <property type="entry name" value="PH"/>
    <property type="match status" value="1"/>
</dbReference>
<evidence type="ECO:0000256" key="3">
    <source>
        <dbReference type="ARBA" id="ARBA00039765"/>
    </source>
</evidence>
<evidence type="ECO:0000313" key="7">
    <source>
        <dbReference type="Proteomes" id="UP000294530"/>
    </source>
</evidence>
<dbReference type="GeneID" id="94352677"/>
<gene>
    <name evidence="6" type="ORF">CCR75_008959</name>
</gene>
<dbReference type="GO" id="GO:0004722">
    <property type="term" value="F:protein serine/threonine phosphatase activity"/>
    <property type="evidence" value="ECO:0007669"/>
    <property type="project" value="TreeGrafter"/>
</dbReference>
<comment type="caution">
    <text evidence="6">The sequence shown here is derived from an EMBL/GenBank/DDBJ whole genome shotgun (WGS) entry which is preliminary data.</text>
</comment>
<keyword evidence="7" id="KW-1185">Reference proteome</keyword>
<dbReference type="OrthoDB" id="2118094at2759"/>
<dbReference type="PANTHER" id="PTHR20935">
    <property type="entry name" value="PHOSPHOGLYCERATE MUTASE-RELATED"/>
    <property type="match status" value="1"/>
</dbReference>
<sequence length="441" mass="49454">MPIMSPDQTEEDVRPSHVLNSRLSNFNHFAPTSSGGLGASQVANDSHAPRPSMMASLLRPSSMMRSTVVTDLSNNFSESKLQDARVQIFKTDVLMEGQLLKKGESGLQSWKNRIFVLRGQELSYYTIDSKQRYGAIKGAWDISGATVDRQDNSSFCLKLANGSTRNLAAVSVHVLMDWMTAIAVAAEARVIAPSSNLSLVDQSRSTHVIFVRHGHYNTSPTPSTDLRGPLTELGVQQARATGTFLYKYLSDRMVLKRYPTFPIYHSGIRRAVETAQTIGDAFPTGKVRFGENKLYREAWPGNPLPNSNRQQLAREKLDNMVSDCARLKMAYRMMFRHLIPQDLEVDERELSEEDQKLYASTFGVHSTQTRPKDRFRVVVCHANVIRWFVCKALGVDPDGTWGRMRYNHCGITAMDIDSVGNVQLTYMNQTGHLETAQLTEV</sequence>
<comment type="similarity">
    <text evidence="1">Belongs to the phosphoglycerate mutase family. BPG-dependent PGAM subfamily.</text>
</comment>
<dbReference type="KEGG" id="blac:94352677"/>
<evidence type="ECO:0000256" key="4">
    <source>
        <dbReference type="ARBA" id="ARBA00040722"/>
    </source>
</evidence>
<evidence type="ECO:0000256" key="1">
    <source>
        <dbReference type="ARBA" id="ARBA00006717"/>
    </source>
</evidence>
<keyword evidence="2" id="KW-0378">Hydrolase</keyword>
<dbReference type="SUPFAM" id="SSF53254">
    <property type="entry name" value="Phosphoglycerate mutase-like"/>
    <property type="match status" value="1"/>
</dbReference>
<dbReference type="PROSITE" id="PS50003">
    <property type="entry name" value="PH_DOMAIN"/>
    <property type="match status" value="1"/>
</dbReference>
<dbReference type="Proteomes" id="UP000294530">
    <property type="component" value="Unassembled WGS sequence"/>
</dbReference>
<evidence type="ECO:0000259" key="5">
    <source>
        <dbReference type="PROSITE" id="PS50003"/>
    </source>
</evidence>
<reference evidence="6 7" key="1">
    <citation type="journal article" date="2021" name="Genome Biol.">
        <title>AFLAP: assembly-free linkage analysis pipeline using k-mers from genome sequencing data.</title>
        <authorList>
            <person name="Fletcher K."/>
            <person name="Zhang L."/>
            <person name="Gil J."/>
            <person name="Han R."/>
            <person name="Cavanaugh K."/>
            <person name="Michelmore R."/>
        </authorList>
    </citation>
    <scope>NUCLEOTIDE SEQUENCE [LARGE SCALE GENOMIC DNA]</scope>
    <source>
        <strain evidence="6 7">SF5</strain>
    </source>
</reference>
<feature type="domain" description="PH" evidence="5">
    <location>
        <begin position="92"/>
        <end position="187"/>
    </location>
</feature>
<dbReference type="CDD" id="cd07067">
    <property type="entry name" value="HP_PGM_like"/>
    <property type="match status" value="1"/>
</dbReference>
<dbReference type="Gene3D" id="2.30.29.30">
    <property type="entry name" value="Pleckstrin-homology domain (PH domain)/Phosphotyrosine-binding domain (PTB)"/>
    <property type="match status" value="1"/>
</dbReference>
<protein>
    <recommendedName>
        <fullName evidence="3">Serine/threonine-protein phosphatase PGAM5, mitochondrial</fullName>
    </recommendedName>
    <alternativeName>
        <fullName evidence="4">Serine/threonine-protein phosphatase Pgam5, mitochondrial</fullName>
    </alternativeName>
</protein>
<dbReference type="Pfam" id="PF00300">
    <property type="entry name" value="His_Phos_1"/>
    <property type="match status" value="1"/>
</dbReference>
<dbReference type="AlphaFoldDB" id="A0A976FM87"/>
<dbReference type="RefSeq" id="XP_067818924.1">
    <property type="nucleotide sequence ID" value="XM_067967006.1"/>
</dbReference>
<dbReference type="InterPro" id="IPR001849">
    <property type="entry name" value="PH_domain"/>
</dbReference>
<dbReference type="SMART" id="SM00855">
    <property type="entry name" value="PGAM"/>
    <property type="match status" value="1"/>
</dbReference>
<evidence type="ECO:0000313" key="6">
    <source>
        <dbReference type="EMBL" id="TDH69425.1"/>
    </source>
</evidence>
<dbReference type="Gene3D" id="3.40.50.1240">
    <property type="entry name" value="Phosphoglycerate mutase-like"/>
    <property type="match status" value="1"/>
</dbReference>
<dbReference type="CDD" id="cd00821">
    <property type="entry name" value="PH"/>
    <property type="match status" value="1"/>
</dbReference>
<accession>A0A976FM87</accession>
<dbReference type="InterPro" id="IPR013078">
    <property type="entry name" value="His_Pase_superF_clade-1"/>
</dbReference>
<dbReference type="GO" id="GO:0005739">
    <property type="term" value="C:mitochondrion"/>
    <property type="evidence" value="ECO:0007669"/>
    <property type="project" value="TreeGrafter"/>
</dbReference>